<organism evidence="5 6">
    <name type="scientific">Aeribacillus pallidus</name>
    <dbReference type="NCBI Taxonomy" id="33936"/>
    <lineage>
        <taxon>Bacteria</taxon>
        <taxon>Bacillati</taxon>
        <taxon>Bacillota</taxon>
        <taxon>Bacilli</taxon>
        <taxon>Bacillales</taxon>
        <taxon>Bacillaceae</taxon>
        <taxon>Aeribacillus</taxon>
    </lineage>
</organism>
<dbReference type="PROSITE" id="PS51910">
    <property type="entry name" value="GH18_2"/>
    <property type="match status" value="1"/>
</dbReference>
<reference evidence="5 6" key="1">
    <citation type="submission" date="2016-04" db="EMBL/GenBank/DDBJ databases">
        <title>Draft genome sequence of Aeribacillus pallidus 8m3 from petroleum reservoir.</title>
        <authorList>
            <person name="Poltaraus A.B."/>
            <person name="Nazina T.N."/>
            <person name="Tourova T.P."/>
            <person name="Malakho S.M."/>
            <person name="Korshunova A.V."/>
            <person name="Sokolova D.S."/>
        </authorList>
    </citation>
    <scope>NUCLEOTIDE SEQUENCE [LARGE SCALE GENOMIC DNA]</scope>
    <source>
        <strain evidence="5 6">8m3</strain>
    </source>
</reference>
<dbReference type="GO" id="GO:0012505">
    <property type="term" value="C:endomembrane system"/>
    <property type="evidence" value="ECO:0007669"/>
    <property type="project" value="TreeGrafter"/>
</dbReference>
<dbReference type="CDD" id="cd02874">
    <property type="entry name" value="GH18_CFLE_spore_hydrolase"/>
    <property type="match status" value="1"/>
</dbReference>
<dbReference type="SUPFAM" id="SSF54106">
    <property type="entry name" value="LysM domain"/>
    <property type="match status" value="3"/>
</dbReference>
<dbReference type="PROSITE" id="PS51782">
    <property type="entry name" value="LYSM"/>
    <property type="match status" value="3"/>
</dbReference>
<dbReference type="EMBL" id="LWBR01000075">
    <property type="protein sequence ID" value="KZN94787.1"/>
    <property type="molecule type" value="Genomic_DNA"/>
</dbReference>
<keyword evidence="2" id="KW-0326">Glycosidase</keyword>
<dbReference type="PANTHER" id="PTHR46066:SF2">
    <property type="entry name" value="CHITINASE DOMAIN-CONTAINING PROTEIN 1"/>
    <property type="match status" value="1"/>
</dbReference>
<feature type="domain" description="LysM" evidence="3">
    <location>
        <begin position="51"/>
        <end position="95"/>
    </location>
</feature>
<dbReference type="PANTHER" id="PTHR46066">
    <property type="entry name" value="CHITINASE DOMAIN-CONTAINING PROTEIN 1 FAMILY MEMBER"/>
    <property type="match status" value="1"/>
</dbReference>
<dbReference type="CDD" id="cd00118">
    <property type="entry name" value="LysM"/>
    <property type="match status" value="3"/>
</dbReference>
<dbReference type="GO" id="GO:0008061">
    <property type="term" value="F:chitin binding"/>
    <property type="evidence" value="ECO:0007669"/>
    <property type="project" value="InterPro"/>
</dbReference>
<dbReference type="GO" id="GO:0016798">
    <property type="term" value="F:hydrolase activity, acting on glycosyl bonds"/>
    <property type="evidence" value="ECO:0007669"/>
    <property type="project" value="UniProtKB-KW"/>
</dbReference>
<dbReference type="InterPro" id="IPR041704">
    <property type="entry name" value="CFLE_GH18"/>
</dbReference>
<feature type="domain" description="GH18" evidence="4">
    <location>
        <begin position="149"/>
        <end position="473"/>
    </location>
</feature>
<dbReference type="InterPro" id="IPR017853">
    <property type="entry name" value="GH"/>
</dbReference>
<feature type="domain" description="LysM" evidence="3">
    <location>
        <begin position="98"/>
        <end position="142"/>
    </location>
</feature>
<evidence type="ECO:0000256" key="1">
    <source>
        <dbReference type="ARBA" id="ARBA00022801"/>
    </source>
</evidence>
<evidence type="ECO:0000313" key="5">
    <source>
        <dbReference type="EMBL" id="KZN94787.1"/>
    </source>
</evidence>
<dbReference type="Gene3D" id="3.20.20.80">
    <property type="entry name" value="Glycosidases"/>
    <property type="match status" value="1"/>
</dbReference>
<dbReference type="SMART" id="SM00257">
    <property type="entry name" value="LysM"/>
    <property type="match status" value="3"/>
</dbReference>
<comment type="caution">
    <text evidence="5">The sequence shown here is derived from an EMBL/GenBank/DDBJ whole genome shotgun (WGS) entry which is preliminary data.</text>
</comment>
<sequence length="473" mass="53872">MIIHIIQRGETLWNIAERYGISLSEIIAANSLPDPNRLLIGQSLVIPIAFRQHIVRAGETLWQIAQKYGVAVGSIVQANHISDPSKINPGMILNIPPRIHTVKPGENLSQISQIYRISVQEIAKANRIQNPDLLYPGTRLTIPFVKPIIDVNAYTIHAGEEGGKEVREAGSFLTYVSPFAYIIREDGGLDAINDTAILQAALTEQVIPMMSITNFTFRDPGSRLAHAILSNTELQDRLLTTIINTMKEKGYRGLNIDFENVFPDDRELYNQFLQRAVDRLHKEGYFVSTALAPKTSAEQKGILYEAHDYAAHGRIADFVILMTYEWGYRLGPPQAISPLNQIKQVLDYAVTVIPRNKIFMGFQVYARDWLLPHVQGQEAETFDMQEAIRRAVQHGAVIQYDRTSQSPFYRYVDEQGRTHEVWFEDARSTRAKFDAVKDYGLRGISYWVLGYPFPQNWVLLEDNFQVRKFRSIH</sequence>
<keyword evidence="6" id="KW-1185">Reference proteome</keyword>
<dbReference type="RefSeq" id="WP_063389537.1">
    <property type="nucleotide sequence ID" value="NZ_LWBR01000075.1"/>
</dbReference>
<evidence type="ECO:0000259" key="4">
    <source>
        <dbReference type="PROSITE" id="PS51910"/>
    </source>
</evidence>
<dbReference type="Pfam" id="PF01476">
    <property type="entry name" value="LysM"/>
    <property type="match status" value="3"/>
</dbReference>
<evidence type="ECO:0000313" key="6">
    <source>
        <dbReference type="Proteomes" id="UP000076476"/>
    </source>
</evidence>
<dbReference type="InterPro" id="IPR029070">
    <property type="entry name" value="Chitinase_insertion_sf"/>
</dbReference>
<evidence type="ECO:0000259" key="3">
    <source>
        <dbReference type="PROSITE" id="PS51782"/>
    </source>
</evidence>
<dbReference type="InterPro" id="IPR011583">
    <property type="entry name" value="Chitinase_II/V-like_cat"/>
</dbReference>
<dbReference type="GO" id="GO:0070492">
    <property type="term" value="F:oligosaccharide binding"/>
    <property type="evidence" value="ECO:0007669"/>
    <property type="project" value="TreeGrafter"/>
</dbReference>
<protein>
    <submittedName>
        <fullName evidence="5">Spore gernimation protein</fullName>
    </submittedName>
</protein>
<keyword evidence="1" id="KW-0378">Hydrolase</keyword>
<evidence type="ECO:0000256" key="2">
    <source>
        <dbReference type="ARBA" id="ARBA00023295"/>
    </source>
</evidence>
<dbReference type="GO" id="GO:0005975">
    <property type="term" value="P:carbohydrate metabolic process"/>
    <property type="evidence" value="ECO:0007669"/>
    <property type="project" value="InterPro"/>
</dbReference>
<dbReference type="InterPro" id="IPR018392">
    <property type="entry name" value="LysM"/>
</dbReference>
<accession>A0A161ZPN7</accession>
<dbReference type="InterPro" id="IPR036779">
    <property type="entry name" value="LysM_dom_sf"/>
</dbReference>
<dbReference type="Pfam" id="PF00704">
    <property type="entry name" value="Glyco_hydro_18"/>
    <property type="match status" value="1"/>
</dbReference>
<dbReference type="Proteomes" id="UP000076476">
    <property type="component" value="Unassembled WGS sequence"/>
</dbReference>
<feature type="domain" description="LysM" evidence="3">
    <location>
        <begin position="2"/>
        <end position="46"/>
    </location>
</feature>
<dbReference type="STRING" id="33936.AZI98_17485"/>
<dbReference type="Gene3D" id="3.10.50.10">
    <property type="match status" value="1"/>
</dbReference>
<dbReference type="AlphaFoldDB" id="A0A161ZPN7"/>
<name>A0A161ZPN7_9BACI</name>
<proteinExistence type="predicted"/>
<dbReference type="SUPFAM" id="SSF51445">
    <property type="entry name" value="(Trans)glycosidases"/>
    <property type="match status" value="1"/>
</dbReference>
<dbReference type="InterPro" id="IPR001223">
    <property type="entry name" value="Glyco_hydro18_cat"/>
</dbReference>
<gene>
    <name evidence="5" type="ORF">AZI98_17485</name>
</gene>
<dbReference type="SMART" id="SM00636">
    <property type="entry name" value="Glyco_18"/>
    <property type="match status" value="1"/>
</dbReference>
<dbReference type="OrthoDB" id="9769314at2"/>
<dbReference type="Gene3D" id="3.10.350.10">
    <property type="entry name" value="LysM domain"/>
    <property type="match status" value="3"/>
</dbReference>